<proteinExistence type="predicted"/>
<reference evidence="2 3" key="1">
    <citation type="journal article" date="2019" name="Mol. Biol. Evol.">
        <title>Blast fungal genomes show frequent chromosomal changes, gene gains and losses, and effector gene turnover.</title>
        <authorList>
            <person name="Gomez Luciano L.B."/>
            <person name="Jason Tsai I."/>
            <person name="Chuma I."/>
            <person name="Tosa Y."/>
            <person name="Chen Y.H."/>
            <person name="Li J.Y."/>
            <person name="Li M.Y."/>
            <person name="Jade Lu M.Y."/>
            <person name="Nakayashiki H."/>
            <person name="Li W.H."/>
        </authorList>
    </citation>
    <scope>NUCLEOTIDE SEQUENCE [LARGE SCALE GENOMIC DNA]</scope>
    <source>
        <strain evidence="2">MZ5-1-6</strain>
    </source>
</reference>
<sequence>MTESPQRAVRRFPYLPRGQNFCNIATKSKQYQKKTYLYKDDSQVGALPTHNHKCKTSHQKALVLQPLLTRHIEKPGKPPFCSHQQLPRSIPSLPPKKSSRMPVTTRSASRRMAAAQTAAAKPSQPRIKYRRVNGKPGLLISPPEWVTPTRRVVLTTGARGQRLTRIRGPGDRLLVRVPDKEAATKTSNRRLSTFVRAGRTWIRIRPAVQEAGGVATGSQKQGQ</sequence>
<dbReference type="Proteomes" id="UP000294847">
    <property type="component" value="Chromosome 1"/>
</dbReference>
<accession>A0A4P7MUU3</accession>
<evidence type="ECO:0000313" key="3">
    <source>
        <dbReference type="Proteomes" id="UP000294847"/>
    </source>
</evidence>
<feature type="region of interest" description="Disordered" evidence="1">
    <location>
        <begin position="77"/>
        <end position="101"/>
    </location>
</feature>
<dbReference type="EMBL" id="CP034204">
    <property type="protein sequence ID" value="QBZ53889.1"/>
    <property type="molecule type" value="Genomic_DNA"/>
</dbReference>
<organism evidence="2 3">
    <name type="scientific">Pyricularia oryzae</name>
    <name type="common">Rice blast fungus</name>
    <name type="synonym">Magnaporthe oryzae</name>
    <dbReference type="NCBI Taxonomy" id="318829"/>
    <lineage>
        <taxon>Eukaryota</taxon>
        <taxon>Fungi</taxon>
        <taxon>Dikarya</taxon>
        <taxon>Ascomycota</taxon>
        <taxon>Pezizomycotina</taxon>
        <taxon>Sordariomycetes</taxon>
        <taxon>Sordariomycetidae</taxon>
        <taxon>Magnaporthales</taxon>
        <taxon>Pyriculariaceae</taxon>
        <taxon>Pyricularia</taxon>
    </lineage>
</organism>
<gene>
    <name evidence="2" type="ORF">PoMZ_09579</name>
</gene>
<evidence type="ECO:0000256" key="1">
    <source>
        <dbReference type="SAM" id="MobiDB-lite"/>
    </source>
</evidence>
<evidence type="ECO:0000313" key="2">
    <source>
        <dbReference type="EMBL" id="QBZ53889.1"/>
    </source>
</evidence>
<name>A0A4P7MUU3_PYROR</name>
<dbReference type="AlphaFoldDB" id="A0A4P7MUU3"/>
<protein>
    <submittedName>
        <fullName evidence="2">Uncharacterized protein</fullName>
    </submittedName>
</protein>